<proteinExistence type="predicted"/>
<gene>
    <name evidence="2" type="ORF">GGX14DRAFT_701386</name>
</gene>
<reference evidence="2" key="1">
    <citation type="submission" date="2023-03" db="EMBL/GenBank/DDBJ databases">
        <title>Massive genome expansion in bonnet fungi (Mycena s.s.) driven by repeated elements and novel gene families across ecological guilds.</title>
        <authorList>
            <consortium name="Lawrence Berkeley National Laboratory"/>
            <person name="Harder C.B."/>
            <person name="Miyauchi S."/>
            <person name="Viragh M."/>
            <person name="Kuo A."/>
            <person name="Thoen E."/>
            <person name="Andreopoulos B."/>
            <person name="Lu D."/>
            <person name="Skrede I."/>
            <person name="Drula E."/>
            <person name="Henrissat B."/>
            <person name="Morin E."/>
            <person name="Kohler A."/>
            <person name="Barry K."/>
            <person name="LaButti K."/>
            <person name="Morin E."/>
            <person name="Salamov A."/>
            <person name="Lipzen A."/>
            <person name="Mereny Z."/>
            <person name="Hegedus B."/>
            <person name="Baldrian P."/>
            <person name="Stursova M."/>
            <person name="Weitz H."/>
            <person name="Taylor A."/>
            <person name="Grigoriev I.V."/>
            <person name="Nagy L.G."/>
            <person name="Martin F."/>
            <person name="Kauserud H."/>
        </authorList>
    </citation>
    <scope>NUCLEOTIDE SEQUENCE</scope>
    <source>
        <strain evidence="2">9144</strain>
    </source>
</reference>
<protein>
    <submittedName>
        <fullName evidence="2">Uncharacterized protein</fullName>
    </submittedName>
</protein>
<keyword evidence="3" id="KW-1185">Reference proteome</keyword>
<feature type="region of interest" description="Disordered" evidence="1">
    <location>
        <begin position="254"/>
        <end position="283"/>
    </location>
</feature>
<comment type="caution">
    <text evidence="2">The sequence shown here is derived from an EMBL/GenBank/DDBJ whole genome shotgun (WGS) entry which is preliminary data.</text>
</comment>
<evidence type="ECO:0000313" key="3">
    <source>
        <dbReference type="Proteomes" id="UP001219525"/>
    </source>
</evidence>
<dbReference type="Proteomes" id="UP001219525">
    <property type="component" value="Unassembled WGS sequence"/>
</dbReference>
<accession>A0AAD6UXD9</accession>
<organism evidence="2 3">
    <name type="scientific">Mycena pura</name>
    <dbReference type="NCBI Taxonomy" id="153505"/>
    <lineage>
        <taxon>Eukaryota</taxon>
        <taxon>Fungi</taxon>
        <taxon>Dikarya</taxon>
        <taxon>Basidiomycota</taxon>
        <taxon>Agaricomycotina</taxon>
        <taxon>Agaricomycetes</taxon>
        <taxon>Agaricomycetidae</taxon>
        <taxon>Agaricales</taxon>
        <taxon>Marasmiineae</taxon>
        <taxon>Mycenaceae</taxon>
        <taxon>Mycena</taxon>
    </lineage>
</organism>
<evidence type="ECO:0000313" key="2">
    <source>
        <dbReference type="EMBL" id="KAJ7192414.1"/>
    </source>
</evidence>
<dbReference type="AlphaFoldDB" id="A0AAD6UXD9"/>
<name>A0AAD6UXD9_9AGAR</name>
<dbReference type="EMBL" id="JARJCW010000120">
    <property type="protein sequence ID" value="KAJ7192414.1"/>
    <property type="molecule type" value="Genomic_DNA"/>
</dbReference>
<sequence length="314" mass="35267">MADRTTNPFCAIGIYRAPDHLSREELEANMKKLGNDVRPLPAAQNNLLKLNMIYQNDKLAKSIQGMGLPEAPATVLITAECNSAAHLSAYMLDPEVARLVAECEPFRFARGRLRVLRGRRNPDRQEVPGHIPVAEYHAKIDRMVESFISLPVAQQHLVKHTTWLQNNVIAREVKEWGFPEAEKTVLVMLECGSWESMDKGTKKIAAAAMDDFGLHVESNCFSADVDTLIHKNCFKRNALMRVSRHLHLPIATRPAARRYPPPPPARRPPAHHPTTLPPHCPPASLTRRLTRLPLAAARCRCPHIPPLTRHLSRP</sequence>
<evidence type="ECO:0000256" key="1">
    <source>
        <dbReference type="SAM" id="MobiDB-lite"/>
    </source>
</evidence>